<keyword evidence="1" id="KW-0614">Plasmid</keyword>
<accession>A0A375HP59</accession>
<protein>
    <submittedName>
        <fullName evidence="1">Uncharacterized protein</fullName>
    </submittedName>
</protein>
<dbReference type="Proteomes" id="UP000255168">
    <property type="component" value="Plasmid II"/>
</dbReference>
<sequence length="68" mass="7369">MKLVSFVHQGRKSFGVTTAGGVIDLGARLRTADIGAALRRQHVEVLFTSAIRRALTAYCIQKPSTAVR</sequence>
<organism evidence="1 2">
    <name type="scientific">Cupriavidus neocaledonicus</name>
    <dbReference type="NCBI Taxonomy" id="1040979"/>
    <lineage>
        <taxon>Bacteria</taxon>
        <taxon>Pseudomonadati</taxon>
        <taxon>Pseudomonadota</taxon>
        <taxon>Betaproteobacteria</taxon>
        <taxon>Burkholderiales</taxon>
        <taxon>Burkholderiaceae</taxon>
        <taxon>Cupriavidus</taxon>
    </lineage>
</organism>
<reference evidence="1 2" key="1">
    <citation type="submission" date="2018-01" db="EMBL/GenBank/DDBJ databases">
        <authorList>
            <person name="Clerissi C."/>
        </authorList>
    </citation>
    <scope>NUCLEOTIDE SEQUENCE [LARGE SCALE GENOMIC DNA]</scope>
    <source>
        <strain evidence="1">Cupriavidus taiwanensis STM 6160</strain>
        <plasmid evidence="2">ii</plasmid>
    </source>
</reference>
<dbReference type="AlphaFoldDB" id="A0A375HP59"/>
<dbReference type="EMBL" id="LT984807">
    <property type="protein sequence ID" value="SPD59153.1"/>
    <property type="molecule type" value="Genomic_DNA"/>
</dbReference>
<dbReference type="RefSeq" id="WP_018004029.1">
    <property type="nucleotide sequence ID" value="NZ_AQUR01000068.1"/>
</dbReference>
<evidence type="ECO:0000313" key="1">
    <source>
        <dbReference type="EMBL" id="SPD59153.1"/>
    </source>
</evidence>
<geneLocation type="plasmid" evidence="2">
    <name>ii</name>
</geneLocation>
<proteinExistence type="predicted"/>
<evidence type="ECO:0000313" key="2">
    <source>
        <dbReference type="Proteomes" id="UP000255168"/>
    </source>
</evidence>
<gene>
    <name evidence="1" type="ORF">CBM2607_MP10555</name>
</gene>
<name>A0A375HP59_9BURK</name>